<gene>
    <name evidence="1" type="primary">WBGene00090338</name>
</gene>
<proteinExistence type="predicted"/>
<dbReference type="EnsemblMetazoa" id="PPA00784.1">
    <property type="protein sequence ID" value="PPA00784.1"/>
    <property type="gene ID" value="WBGene00090338"/>
</dbReference>
<reference evidence="1" key="2">
    <citation type="submission" date="2022-06" db="UniProtKB">
        <authorList>
            <consortium name="EnsemblMetazoa"/>
        </authorList>
    </citation>
    <scope>IDENTIFICATION</scope>
    <source>
        <strain evidence="1">PS312</strain>
    </source>
</reference>
<sequence>MKNMDELRGCSKFKGVCFKVHDNDVADPFFNNTESHFLAVQTLDAALTIDSLLQKCLSYGLLAVSQHFARAHYSFDNGIDDVAPIFRQCLDKHPEFKQLFKEWTVGGDLRTETAQIGAAIADRVKRAGQWYILERDDDDVWEL</sequence>
<organism evidence="1 2">
    <name type="scientific">Pristionchus pacificus</name>
    <name type="common">Parasitic nematode worm</name>
    <dbReference type="NCBI Taxonomy" id="54126"/>
    <lineage>
        <taxon>Eukaryota</taxon>
        <taxon>Metazoa</taxon>
        <taxon>Ecdysozoa</taxon>
        <taxon>Nematoda</taxon>
        <taxon>Chromadorea</taxon>
        <taxon>Rhabditida</taxon>
        <taxon>Rhabditina</taxon>
        <taxon>Diplogasteromorpha</taxon>
        <taxon>Diplogasteroidea</taxon>
        <taxon>Neodiplogasteridae</taxon>
        <taxon>Pristionchus</taxon>
    </lineage>
</organism>
<accession>A0A8R1Y7G2</accession>
<dbReference type="Proteomes" id="UP000005239">
    <property type="component" value="Unassembled WGS sequence"/>
</dbReference>
<evidence type="ECO:0000313" key="1">
    <source>
        <dbReference type="EnsemblMetazoa" id="PPA00784.1"/>
    </source>
</evidence>
<protein>
    <submittedName>
        <fullName evidence="1">Uncharacterized protein</fullName>
    </submittedName>
</protein>
<dbReference type="AlphaFoldDB" id="A0A2A6BQC0"/>
<reference evidence="2" key="1">
    <citation type="journal article" date="2008" name="Nat. Genet.">
        <title>The Pristionchus pacificus genome provides a unique perspective on nematode lifestyle and parasitism.</title>
        <authorList>
            <person name="Dieterich C."/>
            <person name="Clifton S.W."/>
            <person name="Schuster L.N."/>
            <person name="Chinwalla A."/>
            <person name="Delehaunty K."/>
            <person name="Dinkelacker I."/>
            <person name="Fulton L."/>
            <person name="Fulton R."/>
            <person name="Godfrey J."/>
            <person name="Minx P."/>
            <person name="Mitreva M."/>
            <person name="Roeseler W."/>
            <person name="Tian H."/>
            <person name="Witte H."/>
            <person name="Yang S.P."/>
            <person name="Wilson R.K."/>
            <person name="Sommer R.J."/>
        </authorList>
    </citation>
    <scope>NUCLEOTIDE SEQUENCE [LARGE SCALE GENOMIC DNA]</scope>
    <source>
        <strain evidence="2">PS312</strain>
    </source>
</reference>
<accession>A0A2A6BQC0</accession>
<keyword evidence="2" id="KW-1185">Reference proteome</keyword>
<evidence type="ECO:0000313" key="2">
    <source>
        <dbReference type="Proteomes" id="UP000005239"/>
    </source>
</evidence>
<name>A0A2A6BQC0_PRIPA</name>